<dbReference type="GO" id="GO:0051266">
    <property type="term" value="F:sirohydrochlorin ferrochelatase activity"/>
    <property type="evidence" value="ECO:0007669"/>
    <property type="project" value="InterPro"/>
</dbReference>
<dbReference type="InterPro" id="IPR036291">
    <property type="entry name" value="NAD(P)-bd_dom_sf"/>
</dbReference>
<evidence type="ECO:0000256" key="4">
    <source>
        <dbReference type="ARBA" id="ARBA00022679"/>
    </source>
</evidence>
<keyword evidence="3 14" id="KW-0489">Methyltransferase</keyword>
<dbReference type="KEGG" id="aau:AAur_3076"/>
<dbReference type="FunFam" id="3.40.1010.10:FF:000001">
    <property type="entry name" value="Siroheme synthase"/>
    <property type="match status" value="1"/>
</dbReference>
<keyword evidence="10" id="KW-0511">Multifunctional enzyme</keyword>
<keyword evidence="5" id="KW-0949">S-adenosyl-L-methionine</keyword>
<dbReference type="EC" id="2.1.1.107" evidence="14"/>
<dbReference type="UniPathway" id="UPA00262">
    <property type="reaction ID" value="UER00222"/>
</dbReference>
<evidence type="ECO:0000256" key="11">
    <source>
        <dbReference type="ARBA" id="ARBA00047561"/>
    </source>
</evidence>
<dbReference type="STRING" id="290340.AAur_3076"/>
<sequence>MTLDYPALPGVSEPLKHVTEPPYSFFMAIQDIYPTALRLLGRPVLVVGGGPVAERRAKGLLDAGAKVTVVAPVATEALRGLATSGLLTWEKREYRTSDVDGVWFVQTATGTAAVDTQVAADAEAQRIWCVNASDHEASAAWTPAVAVVDDVKIAINAGGDPRRAMALRNAVATALETGDLPLRRHRKPDAAGKTPAGSVALVGGGPGDSGLITVRGRRLLGQADVVVADRLGPRELLKELAPDVRVIEVGKTPGHHPVPQLEINQILVDEALKGNRVVRLKGGDPYVLGRGGEEAEFCRQNGVEVEVVSGVTSAISVPAAAGIPVTHRGLAKGFSVVTGHEELSEVPARPDHTVVLLMGVAQLRDSAAELAGSGLPLDTPVGIVENGYLPDQRVTIGTLGTIADQAEAVGVANPAVIVIGDVVRVSPFAPQHFKTADYSTITPNRPRVRSN</sequence>
<keyword evidence="7" id="KW-0520">NAD</keyword>
<dbReference type="GO" id="GO:0009236">
    <property type="term" value="P:cobalamin biosynthetic process"/>
    <property type="evidence" value="ECO:0007669"/>
    <property type="project" value="UniProtKB-KW"/>
</dbReference>
<dbReference type="Pfam" id="PF13241">
    <property type="entry name" value="NAD_binding_7"/>
    <property type="match status" value="1"/>
</dbReference>
<dbReference type="InterPro" id="IPR014776">
    <property type="entry name" value="4pyrrole_Mease_sub2"/>
</dbReference>
<dbReference type="NCBIfam" id="TIGR01469">
    <property type="entry name" value="cobA_cysG_Cterm"/>
    <property type="match status" value="1"/>
</dbReference>
<dbReference type="Proteomes" id="UP000000637">
    <property type="component" value="Chromosome"/>
</dbReference>
<evidence type="ECO:0000256" key="1">
    <source>
        <dbReference type="ARBA" id="ARBA00005010"/>
    </source>
</evidence>
<dbReference type="SUPFAM" id="SSF51735">
    <property type="entry name" value="NAD(P)-binding Rossmann-fold domains"/>
    <property type="match status" value="1"/>
</dbReference>
<dbReference type="InterPro" id="IPR012409">
    <property type="entry name" value="Sirohaem_synth"/>
</dbReference>
<dbReference type="EMBL" id="CP000474">
    <property type="protein sequence ID" value="ABM06366.1"/>
    <property type="molecule type" value="Genomic_DNA"/>
</dbReference>
<dbReference type="Gene3D" id="3.30.950.10">
    <property type="entry name" value="Methyltransferase, Cobalt-precorrin-4 Transmethylase, Domain 2"/>
    <property type="match status" value="1"/>
</dbReference>
<evidence type="ECO:0000256" key="3">
    <source>
        <dbReference type="ARBA" id="ARBA00022603"/>
    </source>
</evidence>
<keyword evidence="15" id="KW-1185">Reference proteome</keyword>
<feature type="domain" description="Tetrapyrrole methylase" evidence="13">
    <location>
        <begin position="199"/>
        <end position="402"/>
    </location>
</feature>
<evidence type="ECO:0000313" key="14">
    <source>
        <dbReference type="EMBL" id="ABM06366.1"/>
    </source>
</evidence>
<evidence type="ECO:0000256" key="6">
    <source>
        <dbReference type="ARBA" id="ARBA00023002"/>
    </source>
</evidence>
<keyword evidence="4 14" id="KW-0808">Transferase</keyword>
<dbReference type="InterPro" id="IPR006367">
    <property type="entry name" value="Sirohaem_synthase_N"/>
</dbReference>
<comment type="catalytic activity">
    <reaction evidence="11">
        <text>precorrin-2 + NAD(+) = sirohydrochlorin + NADH + 2 H(+)</text>
        <dbReference type="Rhea" id="RHEA:15613"/>
        <dbReference type="ChEBI" id="CHEBI:15378"/>
        <dbReference type="ChEBI" id="CHEBI:57540"/>
        <dbReference type="ChEBI" id="CHEBI:57945"/>
        <dbReference type="ChEBI" id="CHEBI:58351"/>
        <dbReference type="ChEBI" id="CHEBI:58827"/>
        <dbReference type="EC" id="1.3.1.76"/>
    </reaction>
</comment>
<dbReference type="eggNOG" id="COG1648">
    <property type="taxonomic scope" value="Bacteria"/>
</dbReference>
<protein>
    <submittedName>
        <fullName evidence="14">Uroporphyrin-III C-methyltransferase</fullName>
        <ecNumber evidence="14">2.1.1.107</ecNumber>
    </submittedName>
</protein>
<proteinExistence type="predicted"/>
<feature type="active site" description="Proton donor" evidence="12">
    <location>
        <position position="251"/>
    </location>
</feature>
<dbReference type="eggNOG" id="COG0007">
    <property type="taxonomic scope" value="Bacteria"/>
</dbReference>
<dbReference type="GO" id="GO:0051287">
    <property type="term" value="F:NAD binding"/>
    <property type="evidence" value="ECO:0007669"/>
    <property type="project" value="InterPro"/>
</dbReference>
<feature type="active site" description="Proton acceptor" evidence="12">
    <location>
        <position position="229"/>
    </location>
</feature>
<dbReference type="InterPro" id="IPR006366">
    <property type="entry name" value="CobA/CysG_C"/>
</dbReference>
<dbReference type="GO" id="GO:0032259">
    <property type="term" value="P:methylation"/>
    <property type="evidence" value="ECO:0007669"/>
    <property type="project" value="UniProtKB-KW"/>
</dbReference>
<evidence type="ECO:0000256" key="10">
    <source>
        <dbReference type="ARBA" id="ARBA00023268"/>
    </source>
</evidence>
<name>A1R965_PAEAT</name>
<keyword evidence="8" id="KW-0456">Lyase</keyword>
<keyword evidence="9" id="KW-0627">Porphyrin biosynthesis</keyword>
<dbReference type="InterPro" id="IPR035996">
    <property type="entry name" value="4pyrrol_Methylase_sf"/>
</dbReference>
<dbReference type="GO" id="GO:0004851">
    <property type="term" value="F:uroporphyrin-III C-methyltransferase activity"/>
    <property type="evidence" value="ECO:0007669"/>
    <property type="project" value="UniProtKB-EC"/>
</dbReference>
<reference evidence="14 15" key="1">
    <citation type="journal article" date="2006" name="PLoS Genet.">
        <title>Secrets of soil survival revealed by the genome sequence of Arthrobacter aurescens TC1.</title>
        <authorList>
            <person name="Mongodin E.F."/>
            <person name="Shapir N."/>
            <person name="Daugherty S.C."/>
            <person name="DeBoy R.T."/>
            <person name="Emerson J.B."/>
            <person name="Shvartzbeyn A."/>
            <person name="Radune D."/>
            <person name="Vamathevan J."/>
            <person name="Riggs F."/>
            <person name="Grinberg V."/>
            <person name="Khouri H."/>
            <person name="Wackett L.P."/>
            <person name="Nelson K.E."/>
            <person name="Sadowsky M.J."/>
        </authorList>
    </citation>
    <scope>NUCLEOTIDE SEQUENCE [LARGE SCALE GENOMIC DNA]</scope>
    <source>
        <strain evidence="14 15">TC1</strain>
    </source>
</reference>
<comment type="pathway">
    <text evidence="1">Porphyrin-containing compound metabolism; siroheme biosynthesis; sirohydrochlorin from precorrin-2: step 1/1.</text>
</comment>
<evidence type="ECO:0000256" key="7">
    <source>
        <dbReference type="ARBA" id="ARBA00023027"/>
    </source>
</evidence>
<dbReference type="PANTHER" id="PTHR45790">
    <property type="entry name" value="SIROHEME SYNTHASE-RELATED"/>
    <property type="match status" value="1"/>
</dbReference>
<dbReference type="GO" id="GO:0043115">
    <property type="term" value="F:precorrin-2 dehydrogenase activity"/>
    <property type="evidence" value="ECO:0007669"/>
    <property type="project" value="UniProtKB-EC"/>
</dbReference>
<dbReference type="GO" id="GO:0019354">
    <property type="term" value="P:siroheme biosynthetic process"/>
    <property type="evidence" value="ECO:0007669"/>
    <property type="project" value="UniProtKB-UniPathway"/>
</dbReference>
<dbReference type="AlphaFoldDB" id="A1R965"/>
<keyword evidence="6" id="KW-0560">Oxidoreductase</keyword>
<dbReference type="NCBIfam" id="TIGR01470">
    <property type="entry name" value="cysG_Nterm"/>
    <property type="match status" value="1"/>
</dbReference>
<evidence type="ECO:0000259" key="13">
    <source>
        <dbReference type="Pfam" id="PF00590"/>
    </source>
</evidence>
<dbReference type="Gene3D" id="3.40.50.720">
    <property type="entry name" value="NAD(P)-binding Rossmann-like Domain"/>
    <property type="match status" value="1"/>
</dbReference>
<dbReference type="Pfam" id="PF00590">
    <property type="entry name" value="TP_methylase"/>
    <property type="match status" value="1"/>
</dbReference>
<organism evidence="14 15">
    <name type="scientific">Paenarthrobacter aurescens (strain TC1)</name>
    <dbReference type="NCBI Taxonomy" id="290340"/>
    <lineage>
        <taxon>Bacteria</taxon>
        <taxon>Bacillati</taxon>
        <taxon>Actinomycetota</taxon>
        <taxon>Actinomycetes</taxon>
        <taxon>Micrococcales</taxon>
        <taxon>Micrococcaceae</taxon>
        <taxon>Paenarthrobacter</taxon>
    </lineage>
</organism>
<dbReference type="NCBIfam" id="NF004790">
    <property type="entry name" value="PRK06136.1"/>
    <property type="match status" value="1"/>
</dbReference>
<dbReference type="InterPro" id="IPR014777">
    <property type="entry name" value="4pyrrole_Mease_sub1"/>
</dbReference>
<evidence type="ECO:0000256" key="2">
    <source>
        <dbReference type="ARBA" id="ARBA00022573"/>
    </source>
</evidence>
<dbReference type="PANTHER" id="PTHR45790:SF3">
    <property type="entry name" value="S-ADENOSYL-L-METHIONINE-DEPENDENT UROPORPHYRINOGEN III METHYLTRANSFERASE, CHLOROPLASTIC"/>
    <property type="match status" value="1"/>
</dbReference>
<keyword evidence="2" id="KW-0169">Cobalamin biosynthesis</keyword>
<dbReference type="InterPro" id="IPR000878">
    <property type="entry name" value="4pyrrol_Mease"/>
</dbReference>
<evidence type="ECO:0000256" key="12">
    <source>
        <dbReference type="PIRSR" id="PIRSR036426-1"/>
    </source>
</evidence>
<accession>A1R965</accession>
<gene>
    <name evidence="14" type="primary">cobA</name>
    <name evidence="14" type="ordered locus">AAur_3076</name>
</gene>
<dbReference type="SUPFAM" id="SSF53790">
    <property type="entry name" value="Tetrapyrrole methylase"/>
    <property type="match status" value="1"/>
</dbReference>
<evidence type="ECO:0000256" key="9">
    <source>
        <dbReference type="ARBA" id="ARBA00023244"/>
    </source>
</evidence>
<evidence type="ECO:0000256" key="8">
    <source>
        <dbReference type="ARBA" id="ARBA00023239"/>
    </source>
</evidence>
<dbReference type="InterPro" id="IPR050161">
    <property type="entry name" value="Siro_Cobalamin_biosynth"/>
</dbReference>
<evidence type="ECO:0000313" key="15">
    <source>
        <dbReference type="Proteomes" id="UP000000637"/>
    </source>
</evidence>
<dbReference type="Gene3D" id="3.40.1010.10">
    <property type="entry name" value="Cobalt-precorrin-4 Transmethylase, Domain 1"/>
    <property type="match status" value="1"/>
</dbReference>
<evidence type="ECO:0000256" key="5">
    <source>
        <dbReference type="ARBA" id="ARBA00022691"/>
    </source>
</evidence>
<dbReference type="CDD" id="cd11642">
    <property type="entry name" value="SUMT"/>
    <property type="match status" value="1"/>
</dbReference>
<dbReference type="PIRSF" id="PIRSF036426">
    <property type="entry name" value="Sirohaem_synth"/>
    <property type="match status" value="1"/>
</dbReference>
<dbReference type="HOGENOM" id="CLU_011276_1_0_11"/>